<evidence type="ECO:0000313" key="1">
    <source>
        <dbReference type="Proteomes" id="UP000887580"/>
    </source>
</evidence>
<name>A0AC35FG11_9BILA</name>
<proteinExistence type="predicted"/>
<organism evidence="1 2">
    <name type="scientific">Panagrolaimus sp. PS1159</name>
    <dbReference type="NCBI Taxonomy" id="55785"/>
    <lineage>
        <taxon>Eukaryota</taxon>
        <taxon>Metazoa</taxon>
        <taxon>Ecdysozoa</taxon>
        <taxon>Nematoda</taxon>
        <taxon>Chromadorea</taxon>
        <taxon>Rhabditida</taxon>
        <taxon>Tylenchina</taxon>
        <taxon>Panagrolaimomorpha</taxon>
        <taxon>Panagrolaimoidea</taxon>
        <taxon>Panagrolaimidae</taxon>
        <taxon>Panagrolaimus</taxon>
    </lineage>
</organism>
<sequence>MDGSRNFIDFPSNFIHKINRYSVELLILRDLFLSFDELKFLSRGVKEFRLCWSFVKYGNDEPVPLENIVELFQSSKTVFINFSGHPRNATCKSHDNLINACRTIEKVELLYLPNDFDVYKFYQHLKHSKNCTSFIIDQKFFRKTHLKLFACKK</sequence>
<dbReference type="Proteomes" id="UP000887580">
    <property type="component" value="Unplaced"/>
</dbReference>
<protein>
    <submittedName>
        <fullName evidence="2">Maturase K</fullName>
    </submittedName>
</protein>
<evidence type="ECO:0000313" key="2">
    <source>
        <dbReference type="WBParaSite" id="PS1159_v2.g16443.t1"/>
    </source>
</evidence>
<reference evidence="2" key="1">
    <citation type="submission" date="2022-11" db="UniProtKB">
        <authorList>
            <consortium name="WormBaseParasite"/>
        </authorList>
    </citation>
    <scope>IDENTIFICATION</scope>
</reference>
<dbReference type="WBParaSite" id="PS1159_v2.g16443.t1">
    <property type="protein sequence ID" value="PS1159_v2.g16443.t1"/>
    <property type="gene ID" value="PS1159_v2.g16443"/>
</dbReference>
<accession>A0AC35FG11</accession>